<dbReference type="InterPro" id="IPR036259">
    <property type="entry name" value="MFS_trans_sf"/>
</dbReference>
<keyword evidence="6" id="KW-0769">Symport</keyword>
<feature type="transmembrane region" description="Helical" evidence="12">
    <location>
        <begin position="146"/>
        <end position="169"/>
    </location>
</feature>
<keyword evidence="5 12" id="KW-0812">Transmembrane</keyword>
<evidence type="ECO:0000256" key="4">
    <source>
        <dbReference type="ARBA" id="ARBA00022475"/>
    </source>
</evidence>
<feature type="transmembrane region" description="Helical" evidence="12">
    <location>
        <begin position="181"/>
        <end position="200"/>
    </location>
</feature>
<dbReference type="PANTHER" id="PTHR43528:SF1">
    <property type="entry name" value="ALPHA-KETOGLUTARATE PERMEASE"/>
    <property type="match status" value="1"/>
</dbReference>
<evidence type="ECO:0000256" key="10">
    <source>
        <dbReference type="ARBA" id="ARBA00039918"/>
    </source>
</evidence>
<feature type="transmembrane region" description="Helical" evidence="12">
    <location>
        <begin position="419"/>
        <end position="438"/>
    </location>
</feature>
<feature type="transmembrane region" description="Helical" evidence="12">
    <location>
        <begin position="48"/>
        <end position="69"/>
    </location>
</feature>
<feature type="transmembrane region" description="Helical" evidence="12">
    <location>
        <begin position="352"/>
        <end position="372"/>
    </location>
</feature>
<feature type="transmembrane region" description="Helical" evidence="12">
    <location>
        <begin position="105"/>
        <end position="125"/>
    </location>
</feature>
<evidence type="ECO:0000256" key="9">
    <source>
        <dbReference type="ARBA" id="ARBA00037295"/>
    </source>
</evidence>
<dbReference type="PROSITE" id="PS00217">
    <property type="entry name" value="SUGAR_TRANSPORT_2"/>
    <property type="match status" value="1"/>
</dbReference>
<dbReference type="Pfam" id="PF00083">
    <property type="entry name" value="Sugar_tr"/>
    <property type="match status" value="1"/>
</dbReference>
<proteinExistence type="inferred from homology"/>
<organism evidence="14 15">
    <name type="scientific">Prauserella rugosa</name>
    <dbReference type="NCBI Taxonomy" id="43354"/>
    <lineage>
        <taxon>Bacteria</taxon>
        <taxon>Bacillati</taxon>
        <taxon>Actinomycetota</taxon>
        <taxon>Actinomycetes</taxon>
        <taxon>Pseudonocardiales</taxon>
        <taxon>Pseudonocardiaceae</taxon>
        <taxon>Prauserella</taxon>
    </lineage>
</organism>
<evidence type="ECO:0000256" key="7">
    <source>
        <dbReference type="ARBA" id="ARBA00022989"/>
    </source>
</evidence>
<feature type="transmembrane region" description="Helical" evidence="12">
    <location>
        <begin position="257"/>
        <end position="274"/>
    </location>
</feature>
<sequence length="471" mass="50120">MIRPSRLKRTISGTAVGNMMEWYDFGIFAFLVPTISQVFFAGQGSGSVVATFTMFAAAFVARPIGGMIFGPLGDRLGRRRVLAITMITMACGTLGIGLIPSYEAIGFWSPLLLLLGRLVQGFSTGGEYAGAMTYLGEHSPDTRRGFLTSWLEFGTLSGYVLGAAVATTVTTVVPEQALLSWGWRIPFLVAGPLGLIGLYVRTRLEESPAFEQQTGRHDTSEGDRRAGDTGSESSAPDSSEPPRRSVREQFRDTVIKPWRPLLVCIGLVVTYNVVNYTLTQYFPTYLSEEVGLPATPALLIVLGVMVVLIAIIPFGGRLSDRIGRNPILYTGCGLVVVASVPAFLLVNAGGYLAAFAGTLLIGLTLLCFNSTLPSTLPALFPVDVRYGTLAIAYNVATSVFGGTTPLIASSLVAGTGNPIVPAFLLIAAGIIGAISVVFTREKARRPLPGSPPSAANEEEARQLAEERRSAD</sequence>
<gene>
    <name evidence="14" type="ORF">JD82_00712</name>
</gene>
<evidence type="ECO:0000256" key="3">
    <source>
        <dbReference type="ARBA" id="ARBA00022448"/>
    </source>
</evidence>
<feature type="transmembrane region" description="Helical" evidence="12">
    <location>
        <begin position="327"/>
        <end position="346"/>
    </location>
</feature>
<feature type="compositionally biased region" description="Basic and acidic residues" evidence="11">
    <location>
        <begin position="214"/>
        <end position="227"/>
    </location>
</feature>
<feature type="transmembrane region" description="Helical" evidence="12">
    <location>
        <begin position="294"/>
        <end position="315"/>
    </location>
</feature>
<dbReference type="PROSITE" id="PS50850">
    <property type="entry name" value="MFS"/>
    <property type="match status" value="1"/>
</dbReference>
<evidence type="ECO:0000313" key="15">
    <source>
        <dbReference type="Proteomes" id="UP000317303"/>
    </source>
</evidence>
<dbReference type="GO" id="GO:0005886">
    <property type="term" value="C:plasma membrane"/>
    <property type="evidence" value="ECO:0007669"/>
    <property type="project" value="UniProtKB-SubCell"/>
</dbReference>
<evidence type="ECO:0000256" key="1">
    <source>
        <dbReference type="ARBA" id="ARBA00004651"/>
    </source>
</evidence>
<feature type="transmembrane region" description="Helical" evidence="12">
    <location>
        <begin position="384"/>
        <end position="407"/>
    </location>
</feature>
<feature type="compositionally biased region" description="Basic and acidic residues" evidence="11">
    <location>
        <begin position="458"/>
        <end position="471"/>
    </location>
</feature>
<feature type="region of interest" description="Disordered" evidence="11">
    <location>
        <begin position="444"/>
        <end position="471"/>
    </location>
</feature>
<evidence type="ECO:0000313" key="14">
    <source>
        <dbReference type="EMBL" id="TWH18891.1"/>
    </source>
</evidence>
<evidence type="ECO:0000256" key="12">
    <source>
        <dbReference type="SAM" id="Phobius"/>
    </source>
</evidence>
<dbReference type="Proteomes" id="UP000317303">
    <property type="component" value="Unassembled WGS sequence"/>
</dbReference>
<evidence type="ECO:0000256" key="8">
    <source>
        <dbReference type="ARBA" id="ARBA00023136"/>
    </source>
</evidence>
<dbReference type="EMBL" id="VLJV01000001">
    <property type="protein sequence ID" value="TWH18891.1"/>
    <property type="molecule type" value="Genomic_DNA"/>
</dbReference>
<evidence type="ECO:0000259" key="13">
    <source>
        <dbReference type="PROSITE" id="PS50850"/>
    </source>
</evidence>
<feature type="transmembrane region" description="Helical" evidence="12">
    <location>
        <begin position="81"/>
        <end position="99"/>
    </location>
</feature>
<protein>
    <recommendedName>
        <fullName evidence="10">Putative proline/betaine transporter</fullName>
    </recommendedName>
</protein>
<dbReference type="SUPFAM" id="SSF103473">
    <property type="entry name" value="MFS general substrate transporter"/>
    <property type="match status" value="1"/>
</dbReference>
<keyword evidence="8 12" id="KW-0472">Membrane</keyword>
<dbReference type="AlphaFoldDB" id="A0A660CD94"/>
<comment type="subcellular location">
    <subcellularLocation>
        <location evidence="1">Cell membrane</location>
        <topology evidence="1">Multi-pass membrane protein</topology>
    </subcellularLocation>
</comment>
<comment type="caution">
    <text evidence="14">The sequence shown here is derived from an EMBL/GenBank/DDBJ whole genome shotgun (WGS) entry which is preliminary data.</text>
</comment>
<dbReference type="InterPro" id="IPR051084">
    <property type="entry name" value="H+-coupled_symporters"/>
</dbReference>
<dbReference type="PANTHER" id="PTHR43528">
    <property type="entry name" value="ALPHA-KETOGLUTARATE PERMEASE"/>
    <property type="match status" value="1"/>
</dbReference>
<reference evidence="14 15" key="1">
    <citation type="submission" date="2019-07" db="EMBL/GenBank/DDBJ databases">
        <title>R&amp;d 2014.</title>
        <authorList>
            <person name="Klenk H.-P."/>
        </authorList>
    </citation>
    <scope>NUCLEOTIDE SEQUENCE [LARGE SCALE GENOMIC DNA]</scope>
    <source>
        <strain evidence="14 15">DSM 43194</strain>
    </source>
</reference>
<keyword evidence="3" id="KW-0813">Transport</keyword>
<dbReference type="Gene3D" id="1.20.1250.20">
    <property type="entry name" value="MFS general substrate transporter like domains"/>
    <property type="match status" value="1"/>
</dbReference>
<comment type="function">
    <text evidence="9">May be a proton symporter involved in the uptake of osmolytes such as proline and glycine betaine.</text>
</comment>
<keyword evidence="7 12" id="KW-1133">Transmembrane helix</keyword>
<dbReference type="FunFam" id="1.20.1250.20:FF:000001">
    <property type="entry name" value="Dicarboxylate MFS transporter"/>
    <property type="match status" value="1"/>
</dbReference>
<feature type="transmembrane region" description="Helical" evidence="12">
    <location>
        <begin position="21"/>
        <end position="42"/>
    </location>
</feature>
<dbReference type="InterPro" id="IPR020846">
    <property type="entry name" value="MFS_dom"/>
</dbReference>
<evidence type="ECO:0000256" key="5">
    <source>
        <dbReference type="ARBA" id="ARBA00022692"/>
    </source>
</evidence>
<evidence type="ECO:0000256" key="11">
    <source>
        <dbReference type="SAM" id="MobiDB-lite"/>
    </source>
</evidence>
<evidence type="ECO:0000256" key="6">
    <source>
        <dbReference type="ARBA" id="ARBA00022847"/>
    </source>
</evidence>
<dbReference type="InterPro" id="IPR005828">
    <property type="entry name" value="MFS_sugar_transport-like"/>
</dbReference>
<feature type="region of interest" description="Disordered" evidence="11">
    <location>
        <begin position="209"/>
        <end position="246"/>
    </location>
</feature>
<dbReference type="InterPro" id="IPR005829">
    <property type="entry name" value="Sugar_transporter_CS"/>
</dbReference>
<accession>A0A660CD94</accession>
<name>A0A660CD94_9PSEU</name>
<keyword evidence="4" id="KW-1003">Cell membrane</keyword>
<feature type="domain" description="Major facilitator superfamily (MFS) profile" evidence="13">
    <location>
        <begin position="10"/>
        <end position="444"/>
    </location>
</feature>
<comment type="similarity">
    <text evidence="2">Belongs to the major facilitator superfamily. Metabolite:H+ Symporter (MHS) family (TC 2.A.1.6) family.</text>
</comment>
<evidence type="ECO:0000256" key="2">
    <source>
        <dbReference type="ARBA" id="ARBA00008240"/>
    </source>
</evidence>
<dbReference type="GO" id="GO:0015293">
    <property type="term" value="F:symporter activity"/>
    <property type="evidence" value="ECO:0007669"/>
    <property type="project" value="UniProtKB-KW"/>
</dbReference>
<keyword evidence="15" id="KW-1185">Reference proteome</keyword>